<reference evidence="4 5" key="1">
    <citation type="submission" date="2019-03" db="EMBL/GenBank/DDBJ databases">
        <title>Genomic Encyclopedia of Type Strains, Phase IV (KMG-IV): sequencing the most valuable type-strain genomes for metagenomic binning, comparative biology and taxonomic classification.</title>
        <authorList>
            <person name="Goeker M."/>
        </authorList>
    </citation>
    <scope>NUCLEOTIDE SEQUENCE [LARGE SCALE GENOMIC DNA]</scope>
    <source>
        <strain evidence="4 5">DSM 25894</strain>
    </source>
</reference>
<dbReference type="AlphaFoldDB" id="A0A4R3MYY9"/>
<protein>
    <submittedName>
        <fullName evidence="4">16S rRNA m(2)G 1207 methyltransferase</fullName>
    </submittedName>
</protein>
<evidence type="ECO:0000259" key="3">
    <source>
        <dbReference type="Pfam" id="PF05175"/>
    </source>
</evidence>
<evidence type="ECO:0000313" key="4">
    <source>
        <dbReference type="EMBL" id="TCT21067.1"/>
    </source>
</evidence>
<dbReference type="Proteomes" id="UP000294650">
    <property type="component" value="Unassembled WGS sequence"/>
</dbReference>
<dbReference type="CDD" id="cd02440">
    <property type="entry name" value="AdoMet_MTases"/>
    <property type="match status" value="1"/>
</dbReference>
<evidence type="ECO:0000256" key="2">
    <source>
        <dbReference type="ARBA" id="ARBA00022679"/>
    </source>
</evidence>
<dbReference type="InterPro" id="IPR046977">
    <property type="entry name" value="RsmC/RlmG"/>
</dbReference>
<proteinExistence type="predicted"/>
<keyword evidence="1 4" id="KW-0489">Methyltransferase</keyword>
<dbReference type="OrthoDB" id="9764961at2"/>
<dbReference type="GO" id="GO:0008757">
    <property type="term" value="F:S-adenosylmethionine-dependent methyltransferase activity"/>
    <property type="evidence" value="ECO:0007669"/>
    <property type="project" value="InterPro"/>
</dbReference>
<accession>A0A4R3MYY9</accession>
<dbReference type="PANTHER" id="PTHR47816:SF4">
    <property type="entry name" value="RIBOSOMAL RNA SMALL SUBUNIT METHYLTRANSFERASE C"/>
    <property type="match status" value="1"/>
</dbReference>
<dbReference type="RefSeq" id="WP_132371872.1">
    <property type="nucleotide sequence ID" value="NZ_SMAN01000011.1"/>
</dbReference>
<dbReference type="GO" id="GO:0032259">
    <property type="term" value="P:methylation"/>
    <property type="evidence" value="ECO:0007669"/>
    <property type="project" value="UniProtKB-KW"/>
</dbReference>
<dbReference type="Pfam" id="PF05175">
    <property type="entry name" value="MTS"/>
    <property type="match status" value="1"/>
</dbReference>
<sequence length="200" mass="22628">MDHYYSKDPASKSEPVTWKEHLREKTFIFTSDHGVFSKGKVDFGSRTLIEYFEEPEVEGPIVDVGCGYGPIGLSLAHRYPSRHVYMIDVNQRALELARKNAADNHITNVTVRESDLLDGVSEQKFAAIVSNPPVRAGKNIVHRLFEDSFHALLTGGELWIVLQKKQGAPSAKKKLEEIFGHADIRKRNKGYYIIVAKKFD</sequence>
<evidence type="ECO:0000313" key="5">
    <source>
        <dbReference type="Proteomes" id="UP000294650"/>
    </source>
</evidence>
<keyword evidence="5" id="KW-1185">Reference proteome</keyword>
<organism evidence="4 5">
    <name type="scientific">Melghiribacillus thermohalophilus</name>
    <dbReference type="NCBI Taxonomy" id="1324956"/>
    <lineage>
        <taxon>Bacteria</taxon>
        <taxon>Bacillati</taxon>
        <taxon>Bacillota</taxon>
        <taxon>Bacilli</taxon>
        <taxon>Bacillales</taxon>
        <taxon>Bacillaceae</taxon>
        <taxon>Melghiribacillus</taxon>
    </lineage>
</organism>
<feature type="domain" description="Methyltransferase small" evidence="3">
    <location>
        <begin position="28"/>
        <end position="194"/>
    </location>
</feature>
<dbReference type="InterPro" id="IPR029063">
    <property type="entry name" value="SAM-dependent_MTases_sf"/>
</dbReference>
<gene>
    <name evidence="4" type="ORF">EDD68_11127</name>
</gene>
<dbReference type="EMBL" id="SMAN01000011">
    <property type="protein sequence ID" value="TCT21067.1"/>
    <property type="molecule type" value="Genomic_DNA"/>
</dbReference>
<dbReference type="PANTHER" id="PTHR47816">
    <property type="entry name" value="RIBOSOMAL RNA SMALL SUBUNIT METHYLTRANSFERASE C"/>
    <property type="match status" value="1"/>
</dbReference>
<keyword evidence="2 4" id="KW-0808">Transferase</keyword>
<name>A0A4R3MYY9_9BACI</name>
<dbReference type="SUPFAM" id="SSF53335">
    <property type="entry name" value="S-adenosyl-L-methionine-dependent methyltransferases"/>
    <property type="match status" value="1"/>
</dbReference>
<comment type="caution">
    <text evidence="4">The sequence shown here is derived from an EMBL/GenBank/DDBJ whole genome shotgun (WGS) entry which is preliminary data.</text>
</comment>
<evidence type="ECO:0000256" key="1">
    <source>
        <dbReference type="ARBA" id="ARBA00022603"/>
    </source>
</evidence>
<dbReference type="InterPro" id="IPR007848">
    <property type="entry name" value="Small_mtfrase_dom"/>
</dbReference>
<dbReference type="Gene3D" id="3.40.50.150">
    <property type="entry name" value="Vaccinia Virus protein VP39"/>
    <property type="match status" value="1"/>
</dbReference>